<evidence type="ECO:0000313" key="2">
    <source>
        <dbReference type="Proteomes" id="UP001057134"/>
    </source>
</evidence>
<dbReference type="EMBL" id="CP027059">
    <property type="protein sequence ID" value="UQZ86023.1"/>
    <property type="molecule type" value="Genomic_DNA"/>
</dbReference>
<evidence type="ECO:0000313" key="1">
    <source>
        <dbReference type="EMBL" id="UQZ86023.1"/>
    </source>
</evidence>
<sequence>MGSLGCFGKIALTVWTGMLSPLDPGKDEAASRTRLRVEQNGGFAGLFRENRAHGFGQGCCRPWTPIIWMCSICCIIIIRETQVLSRVSF</sequence>
<accession>A0ABY4RWT6</accession>
<name>A0ABY4RWT6_9BACL</name>
<protein>
    <recommendedName>
        <fullName evidence="3">Secreted protein</fullName>
    </recommendedName>
</protein>
<organism evidence="1 2">
    <name type="scientific">Paenibacillus konkukensis</name>
    <dbReference type="NCBI Taxonomy" id="2020716"/>
    <lineage>
        <taxon>Bacteria</taxon>
        <taxon>Bacillati</taxon>
        <taxon>Bacillota</taxon>
        <taxon>Bacilli</taxon>
        <taxon>Bacillales</taxon>
        <taxon>Paenibacillaceae</taxon>
        <taxon>Paenibacillus</taxon>
    </lineage>
</organism>
<keyword evidence="2" id="KW-1185">Reference proteome</keyword>
<evidence type="ECO:0008006" key="3">
    <source>
        <dbReference type="Google" id="ProtNLM"/>
    </source>
</evidence>
<proteinExistence type="predicted"/>
<gene>
    <name evidence="1" type="ORF">SK3146_05315</name>
</gene>
<reference evidence="1" key="2">
    <citation type="journal article" date="2021" name="J Anim Sci Technol">
        <title>Complete genome sequence of Paenibacillus konkukensis sp. nov. SK3146 as a potential probiotic strain.</title>
        <authorList>
            <person name="Jung H.I."/>
            <person name="Park S."/>
            <person name="Niu K.M."/>
            <person name="Lee S.W."/>
            <person name="Kothari D."/>
            <person name="Yi K.J."/>
            <person name="Kim S.K."/>
        </authorList>
    </citation>
    <scope>NUCLEOTIDE SEQUENCE</scope>
    <source>
        <strain evidence="1">SK3146</strain>
    </source>
</reference>
<reference evidence="1" key="1">
    <citation type="submission" date="2018-02" db="EMBL/GenBank/DDBJ databases">
        <authorList>
            <person name="Kim S.-K."/>
            <person name="Jung H.-I."/>
            <person name="Lee S.-W."/>
        </authorList>
    </citation>
    <scope>NUCLEOTIDE SEQUENCE</scope>
    <source>
        <strain evidence="1">SK3146</strain>
    </source>
</reference>
<dbReference type="Proteomes" id="UP001057134">
    <property type="component" value="Chromosome"/>
</dbReference>